<dbReference type="KEGG" id="fcy:FRACYDRAFT_259327"/>
<sequence length="404" mass="43733">MNLNIQLKSFFLASLAVGSSTASICNEYVPFGEETSVWKKLESSYSCADSRGYGYKSEGISQCKGDPTSISLDMGKIQDKQGCWGYSTQDTWTWDMQKGTDITFEAEWSGCQKVWPSPLWFTPNNWRFPQWSTGEIDLIEGGLCHGEGEKLTTAIMCADHPSPQCLEPDWGDAIGGSGYFHGKIDAAGTWTMDKCDLDRTNCHLISRYPNYLALNRGTQEGAPFHFMSDLWNGGSGDGGWANCGILNKDTNCKYTITNIKLQVDTPGPAPSPSPSGVCDSWCAGDTKNRNEGRHCGGDMDNLCGGCSYCHPIAPSPSPSGVCDSWCAGDTKNRNEGRHCGGDMDNLCGGCSYCHPIAPSPSPSGVCDSWCAEDTKNRNEGRHCGGDMDNLCGGCSYCHSARSEL</sequence>
<protein>
    <submittedName>
        <fullName evidence="2">Uncharacterized protein</fullName>
    </submittedName>
</protein>
<dbReference type="AlphaFoldDB" id="A0A1E7FYF9"/>
<evidence type="ECO:0000313" key="3">
    <source>
        <dbReference type="Proteomes" id="UP000095751"/>
    </source>
</evidence>
<keyword evidence="3" id="KW-1185">Reference proteome</keyword>
<organism evidence="2 3">
    <name type="scientific">Fragilariopsis cylindrus CCMP1102</name>
    <dbReference type="NCBI Taxonomy" id="635003"/>
    <lineage>
        <taxon>Eukaryota</taxon>
        <taxon>Sar</taxon>
        <taxon>Stramenopiles</taxon>
        <taxon>Ochrophyta</taxon>
        <taxon>Bacillariophyta</taxon>
        <taxon>Bacillariophyceae</taxon>
        <taxon>Bacillariophycidae</taxon>
        <taxon>Bacillariales</taxon>
        <taxon>Bacillariaceae</taxon>
        <taxon>Fragilariopsis</taxon>
    </lineage>
</organism>
<proteinExistence type="predicted"/>
<feature type="signal peptide" evidence="1">
    <location>
        <begin position="1"/>
        <end position="22"/>
    </location>
</feature>
<reference evidence="2 3" key="1">
    <citation type="submission" date="2016-09" db="EMBL/GenBank/DDBJ databases">
        <title>Extensive genetic diversity and differential bi-allelic expression allows diatom success in the polar Southern Ocean.</title>
        <authorList>
            <consortium name="DOE Joint Genome Institute"/>
            <person name="Mock T."/>
            <person name="Otillar R.P."/>
            <person name="Strauss J."/>
            <person name="Dupont C."/>
            <person name="Frickenhaus S."/>
            <person name="Maumus F."/>
            <person name="Mcmullan M."/>
            <person name="Sanges R."/>
            <person name="Schmutz J."/>
            <person name="Toseland A."/>
            <person name="Valas R."/>
            <person name="Veluchamy A."/>
            <person name="Ward B.J."/>
            <person name="Allen A."/>
            <person name="Barry K."/>
            <person name="Falciatore A."/>
            <person name="Ferrante M."/>
            <person name="Fortunato A.E."/>
            <person name="Gloeckner G."/>
            <person name="Gruber A."/>
            <person name="Hipkin R."/>
            <person name="Janech M."/>
            <person name="Kroth P."/>
            <person name="Leese F."/>
            <person name="Lindquist E."/>
            <person name="Lyon B.R."/>
            <person name="Martin J."/>
            <person name="Mayer C."/>
            <person name="Parker M."/>
            <person name="Quesneville H."/>
            <person name="Raymond J."/>
            <person name="Uhlig C."/>
            <person name="Valentin K.U."/>
            <person name="Worden A.Z."/>
            <person name="Armbrust E.V."/>
            <person name="Bowler C."/>
            <person name="Green B."/>
            <person name="Moulton V."/>
            <person name="Van Oosterhout C."/>
            <person name="Grigoriev I."/>
        </authorList>
    </citation>
    <scope>NUCLEOTIDE SEQUENCE [LARGE SCALE GENOMIC DNA]</scope>
    <source>
        <strain evidence="2 3">CCMP1102</strain>
    </source>
</reference>
<feature type="chain" id="PRO_5009193672" evidence="1">
    <location>
        <begin position="23"/>
        <end position="404"/>
    </location>
</feature>
<keyword evidence="1" id="KW-0732">Signal</keyword>
<dbReference type="Proteomes" id="UP000095751">
    <property type="component" value="Unassembled WGS sequence"/>
</dbReference>
<gene>
    <name evidence="2" type="ORF">FRACYDRAFT_259327</name>
</gene>
<name>A0A1E7FYF9_9STRA</name>
<dbReference type="InParanoid" id="A0A1E7FYF9"/>
<evidence type="ECO:0000313" key="2">
    <source>
        <dbReference type="EMBL" id="OEU23189.1"/>
    </source>
</evidence>
<accession>A0A1E7FYF9</accession>
<evidence type="ECO:0000256" key="1">
    <source>
        <dbReference type="SAM" id="SignalP"/>
    </source>
</evidence>
<dbReference type="EMBL" id="KV784353">
    <property type="protein sequence ID" value="OEU23189.1"/>
    <property type="molecule type" value="Genomic_DNA"/>
</dbReference>